<dbReference type="SFLD" id="SFLDS00029">
    <property type="entry name" value="Radical_SAM"/>
    <property type="match status" value="1"/>
</dbReference>
<keyword evidence="6" id="KW-0411">Iron-sulfur</keyword>
<proteinExistence type="predicted"/>
<dbReference type="InterPro" id="IPR011991">
    <property type="entry name" value="ArsR-like_HTH"/>
</dbReference>
<dbReference type="Gene3D" id="1.10.10.10">
    <property type="entry name" value="Winged helix-like DNA-binding domain superfamily/Winged helix DNA-binding domain"/>
    <property type="match status" value="1"/>
</dbReference>
<sequence>MSREMRRYTYGPVLSRRLGRSLGIDLVPYKTCTFDCVYCQLGRTTNKTVERREYLPVRSILREIEEFSWERIDYITLAGSGEPTLNSKIGEVIEGIKSISSTPVAILTNGSLLGMRSLQDEISSADLVIPSIDAASQRIFEMINRPHRSLRIRSIIEGLRAFRERFSGEIWLEVMLVKGLNDAPDEIELLKSMIEDIGLDKIQLNTVVRPPCEDWVLPLDEREMRAVCNLFLGRAEIIGVSQAADVGHERVAEVRSQILELLGRRPCTIEDVSGTIGLHRNEALKQITILEKEGLISSRVFEGVRYFRAR</sequence>
<keyword evidence="5" id="KW-0408">Iron</keyword>
<dbReference type="GO" id="GO:0051539">
    <property type="term" value="F:4 iron, 4 sulfur cluster binding"/>
    <property type="evidence" value="ECO:0007669"/>
    <property type="project" value="UniProtKB-KW"/>
</dbReference>
<evidence type="ECO:0000256" key="6">
    <source>
        <dbReference type="ARBA" id="ARBA00023014"/>
    </source>
</evidence>
<dbReference type="InterPro" id="IPR007197">
    <property type="entry name" value="rSAM"/>
</dbReference>
<dbReference type="Pfam" id="PF04055">
    <property type="entry name" value="Radical_SAM"/>
    <property type="match status" value="1"/>
</dbReference>
<evidence type="ECO:0000259" key="7">
    <source>
        <dbReference type="PROSITE" id="PS51918"/>
    </source>
</evidence>
<dbReference type="CDD" id="cd01335">
    <property type="entry name" value="Radical_SAM"/>
    <property type="match status" value="1"/>
</dbReference>
<dbReference type="EMBL" id="DQZR01000112">
    <property type="protein sequence ID" value="HDM36144.1"/>
    <property type="molecule type" value="Genomic_DNA"/>
</dbReference>
<dbReference type="Proteomes" id="UP000885863">
    <property type="component" value="Unassembled WGS sequence"/>
</dbReference>
<dbReference type="InterPro" id="IPR058240">
    <property type="entry name" value="rSAM_sf"/>
</dbReference>
<dbReference type="InterPro" id="IPR040084">
    <property type="entry name" value="GTPase_Obg"/>
</dbReference>
<evidence type="ECO:0000256" key="1">
    <source>
        <dbReference type="ARBA" id="ARBA00001966"/>
    </source>
</evidence>
<protein>
    <submittedName>
        <fullName evidence="8">Radical SAM protein</fullName>
    </submittedName>
</protein>
<dbReference type="CDD" id="cd00090">
    <property type="entry name" value="HTH_ARSR"/>
    <property type="match status" value="1"/>
</dbReference>
<feature type="domain" description="Radical SAM core" evidence="7">
    <location>
        <begin position="8"/>
        <end position="241"/>
    </location>
</feature>
<comment type="cofactor">
    <cofactor evidence="1">
        <name>[4Fe-4S] cluster</name>
        <dbReference type="ChEBI" id="CHEBI:49883"/>
    </cofactor>
</comment>
<dbReference type="InterPro" id="IPR036388">
    <property type="entry name" value="WH-like_DNA-bd_sf"/>
</dbReference>
<evidence type="ECO:0000256" key="2">
    <source>
        <dbReference type="ARBA" id="ARBA00022485"/>
    </source>
</evidence>
<dbReference type="PANTHER" id="PTHR43787">
    <property type="entry name" value="FEMO COFACTOR BIOSYNTHESIS PROTEIN NIFB-RELATED"/>
    <property type="match status" value="1"/>
</dbReference>
<dbReference type="SUPFAM" id="SSF46785">
    <property type="entry name" value="Winged helix' DNA-binding domain"/>
    <property type="match status" value="1"/>
</dbReference>
<gene>
    <name evidence="8" type="ORF">ENG09_02660</name>
</gene>
<dbReference type="SFLD" id="SFLDG01083">
    <property type="entry name" value="Uncharacterised_Radical_SAM_Su"/>
    <property type="match status" value="1"/>
</dbReference>
<dbReference type="AlphaFoldDB" id="A0A7C0X2B3"/>
<evidence type="ECO:0000256" key="3">
    <source>
        <dbReference type="ARBA" id="ARBA00022691"/>
    </source>
</evidence>
<dbReference type="GO" id="GO:0046872">
    <property type="term" value="F:metal ion binding"/>
    <property type="evidence" value="ECO:0007669"/>
    <property type="project" value="UniProtKB-KW"/>
</dbReference>
<keyword evidence="3" id="KW-0949">S-adenosyl-L-methionine</keyword>
<dbReference type="SMART" id="SM00729">
    <property type="entry name" value="Elp3"/>
    <property type="match status" value="1"/>
</dbReference>
<evidence type="ECO:0000256" key="4">
    <source>
        <dbReference type="ARBA" id="ARBA00022723"/>
    </source>
</evidence>
<keyword evidence="2" id="KW-0004">4Fe-4S</keyword>
<dbReference type="Gene3D" id="3.20.20.70">
    <property type="entry name" value="Aldolase class I"/>
    <property type="match status" value="1"/>
</dbReference>
<dbReference type="SUPFAM" id="SSF102114">
    <property type="entry name" value="Radical SAM enzymes"/>
    <property type="match status" value="1"/>
</dbReference>
<accession>A0A7C0X2B3</accession>
<dbReference type="PANTHER" id="PTHR43787:SF11">
    <property type="entry name" value="UPF0026 PROTEIN SLR1464"/>
    <property type="match status" value="1"/>
</dbReference>
<dbReference type="GO" id="GO:0003824">
    <property type="term" value="F:catalytic activity"/>
    <property type="evidence" value="ECO:0007669"/>
    <property type="project" value="InterPro"/>
</dbReference>
<dbReference type="PROSITE" id="PS51918">
    <property type="entry name" value="RADICAL_SAM"/>
    <property type="match status" value="1"/>
</dbReference>
<reference evidence="8" key="1">
    <citation type="journal article" date="2020" name="mSystems">
        <title>Genome- and Community-Level Interaction Insights into Carbon Utilization and Element Cycling Functions of Hydrothermarchaeota in Hydrothermal Sediment.</title>
        <authorList>
            <person name="Zhou Z."/>
            <person name="Liu Y."/>
            <person name="Xu W."/>
            <person name="Pan J."/>
            <person name="Luo Z.H."/>
            <person name="Li M."/>
        </authorList>
    </citation>
    <scope>NUCLEOTIDE SEQUENCE [LARGE SCALE GENOMIC DNA]</scope>
    <source>
        <strain evidence="8">HyVt-185</strain>
    </source>
</reference>
<keyword evidence="4" id="KW-0479">Metal-binding</keyword>
<evidence type="ECO:0000313" key="8">
    <source>
        <dbReference type="EMBL" id="HDM36144.1"/>
    </source>
</evidence>
<name>A0A7C0X2B3_9EURY</name>
<dbReference type="InterPro" id="IPR006638">
    <property type="entry name" value="Elp3/MiaA/NifB-like_rSAM"/>
</dbReference>
<comment type="caution">
    <text evidence="8">The sequence shown here is derived from an EMBL/GenBank/DDBJ whole genome shotgun (WGS) entry which is preliminary data.</text>
</comment>
<evidence type="ECO:0000256" key="5">
    <source>
        <dbReference type="ARBA" id="ARBA00023004"/>
    </source>
</evidence>
<dbReference type="InterPro" id="IPR036390">
    <property type="entry name" value="WH_DNA-bd_sf"/>
</dbReference>
<organism evidence="8">
    <name type="scientific">Candidatus Syntropharchaeum butanivorans</name>
    <dbReference type="NCBI Taxonomy" id="1839936"/>
    <lineage>
        <taxon>Archaea</taxon>
        <taxon>Methanobacteriati</taxon>
        <taxon>Methanobacteriota</taxon>
        <taxon>Stenosarchaea group</taxon>
        <taxon>Methanomicrobia</taxon>
        <taxon>Methanosarcinales</taxon>
        <taxon>ANME-2 cluster</taxon>
        <taxon>Candidatus Syntropharchaeum</taxon>
    </lineage>
</organism>
<dbReference type="InterPro" id="IPR013785">
    <property type="entry name" value="Aldolase_TIM"/>
</dbReference>